<feature type="domain" description="Tetrapyrrole methylase" evidence="7">
    <location>
        <begin position="59"/>
        <end position="277"/>
    </location>
</feature>
<reference evidence="8" key="1">
    <citation type="journal article" date="2020" name="mSystems">
        <title>Genome- and Community-Level Interaction Insights into Carbon Utilization and Element Cycling Functions of Hydrothermarchaeota in Hydrothermal Sediment.</title>
        <authorList>
            <person name="Zhou Z."/>
            <person name="Liu Y."/>
            <person name="Xu W."/>
            <person name="Pan J."/>
            <person name="Luo Z.H."/>
            <person name="Li M."/>
        </authorList>
    </citation>
    <scope>NUCLEOTIDE SEQUENCE [LARGE SCALE GENOMIC DNA]</scope>
    <source>
        <strain evidence="8">SpSt-897</strain>
    </source>
</reference>
<evidence type="ECO:0000259" key="7">
    <source>
        <dbReference type="Pfam" id="PF00590"/>
    </source>
</evidence>
<keyword evidence="4 8" id="KW-0808">Transferase</keyword>
<dbReference type="Gene3D" id="3.40.1010.10">
    <property type="entry name" value="Cobalt-precorrin-4 Transmethylase, Domain 1"/>
    <property type="match status" value="1"/>
</dbReference>
<feature type="compositionally biased region" description="Gly residues" evidence="6">
    <location>
        <begin position="7"/>
        <end position="23"/>
    </location>
</feature>
<dbReference type="CDD" id="cd11646">
    <property type="entry name" value="Precorrin_3B_C17_MT"/>
    <property type="match status" value="1"/>
</dbReference>
<dbReference type="InterPro" id="IPR000878">
    <property type="entry name" value="4pyrrol_Mease"/>
</dbReference>
<dbReference type="GO" id="GO:0032259">
    <property type="term" value="P:methylation"/>
    <property type="evidence" value="ECO:0007669"/>
    <property type="project" value="UniProtKB-KW"/>
</dbReference>
<dbReference type="InterPro" id="IPR014777">
    <property type="entry name" value="4pyrrole_Mease_sub1"/>
</dbReference>
<name>A0A7C3ZD72_9BACT</name>
<evidence type="ECO:0000256" key="4">
    <source>
        <dbReference type="ARBA" id="ARBA00022679"/>
    </source>
</evidence>
<dbReference type="UniPathway" id="UPA00148"/>
<dbReference type="Pfam" id="PF00590">
    <property type="entry name" value="TP_methylase"/>
    <property type="match status" value="1"/>
</dbReference>
<dbReference type="EMBL" id="DTMF01000290">
    <property type="protein sequence ID" value="HGF35071.1"/>
    <property type="molecule type" value="Genomic_DNA"/>
</dbReference>
<evidence type="ECO:0000256" key="6">
    <source>
        <dbReference type="SAM" id="MobiDB-lite"/>
    </source>
</evidence>
<dbReference type="InterPro" id="IPR051810">
    <property type="entry name" value="Precorrin_MeTrfase"/>
</dbReference>
<dbReference type="AlphaFoldDB" id="A0A7C3ZD72"/>
<dbReference type="InterPro" id="IPR014776">
    <property type="entry name" value="4pyrrole_Mease_sub2"/>
</dbReference>
<dbReference type="GO" id="GO:0009236">
    <property type="term" value="P:cobalamin biosynthetic process"/>
    <property type="evidence" value="ECO:0007669"/>
    <property type="project" value="UniProtKB-UniPathway"/>
</dbReference>
<evidence type="ECO:0000256" key="5">
    <source>
        <dbReference type="ARBA" id="ARBA00022691"/>
    </source>
</evidence>
<keyword evidence="3 8" id="KW-0489">Methyltransferase</keyword>
<dbReference type="NCBIfam" id="TIGR01466">
    <property type="entry name" value="cobJ_cbiH"/>
    <property type="match status" value="1"/>
</dbReference>
<sequence length="326" mass="34421">MVRGRRTGTGVGAASVGIGGPPCGGEKRLRSRCPESSPGGSAGSQTQGCQCHRGGGTGRLTVVSLGPGAPEYLAPEARAALVASQVVVGYRTYLDLVAPLLIHQEVVATGMKAEMERCQAAIAQTLAGRQVALVSGGDAGIYGMAGLVLEICAARGLRVGRPGMAGEVDFYLEVIPGIPALAAGAALLGAPLMHDFAAISLSDLLTPWEVIEKRVEAAARGDFVIVFYNPKSKKRDWQLPAAVEIILRHRPPDTPVGLVHRAMRVGEEIAVSTLKDLPLQPVDMQTIVFVGNSRTFRYGPYLVTPRGYLTKYPWGESQVASPTEDR</sequence>
<comment type="pathway">
    <text evidence="1">Cofactor biosynthesis; adenosylcobalamin biosynthesis.</text>
</comment>
<protein>
    <submittedName>
        <fullName evidence="8">Precorrin-3B C(17)-methyltransferase</fullName>
        <ecNumber evidence="8">2.1.1.131</ecNumber>
    </submittedName>
</protein>
<dbReference type="InterPro" id="IPR006363">
    <property type="entry name" value="Cbl_synth_CobJ/CibH_dom"/>
</dbReference>
<proteinExistence type="predicted"/>
<keyword evidence="2" id="KW-0169">Cobalamin biosynthesis</keyword>
<dbReference type="Gene3D" id="3.30.950.10">
    <property type="entry name" value="Methyltransferase, Cobalt-precorrin-4 Transmethylase, Domain 2"/>
    <property type="match status" value="1"/>
</dbReference>
<feature type="region of interest" description="Disordered" evidence="6">
    <location>
        <begin position="1"/>
        <end position="50"/>
    </location>
</feature>
<evidence type="ECO:0000256" key="1">
    <source>
        <dbReference type="ARBA" id="ARBA00004953"/>
    </source>
</evidence>
<gene>
    <name evidence="8" type="primary">cobJ</name>
    <name evidence="8" type="ORF">ENW96_11950</name>
</gene>
<accession>A0A7C3ZD72</accession>
<dbReference type="InterPro" id="IPR035996">
    <property type="entry name" value="4pyrrol_Methylase_sf"/>
</dbReference>
<dbReference type="PANTHER" id="PTHR47036:SF1">
    <property type="entry name" value="COBALT-FACTOR III C(17)-METHYLTRANSFERASE-RELATED"/>
    <property type="match status" value="1"/>
</dbReference>
<evidence type="ECO:0000313" key="8">
    <source>
        <dbReference type="EMBL" id="HGF35071.1"/>
    </source>
</evidence>
<dbReference type="SUPFAM" id="SSF53790">
    <property type="entry name" value="Tetrapyrrole methylase"/>
    <property type="match status" value="1"/>
</dbReference>
<organism evidence="8">
    <name type="scientific">Desulfobacca acetoxidans</name>
    <dbReference type="NCBI Taxonomy" id="60893"/>
    <lineage>
        <taxon>Bacteria</taxon>
        <taxon>Pseudomonadati</taxon>
        <taxon>Thermodesulfobacteriota</taxon>
        <taxon>Desulfobaccia</taxon>
        <taxon>Desulfobaccales</taxon>
        <taxon>Desulfobaccaceae</taxon>
        <taxon>Desulfobacca</taxon>
    </lineage>
</organism>
<evidence type="ECO:0000256" key="2">
    <source>
        <dbReference type="ARBA" id="ARBA00022573"/>
    </source>
</evidence>
<dbReference type="PANTHER" id="PTHR47036">
    <property type="entry name" value="COBALT-FACTOR III C(17)-METHYLTRANSFERASE-RELATED"/>
    <property type="match status" value="1"/>
</dbReference>
<comment type="caution">
    <text evidence="8">The sequence shown here is derived from an EMBL/GenBank/DDBJ whole genome shotgun (WGS) entry which is preliminary data.</text>
</comment>
<evidence type="ECO:0000256" key="3">
    <source>
        <dbReference type="ARBA" id="ARBA00022603"/>
    </source>
</evidence>
<keyword evidence="5" id="KW-0949">S-adenosyl-L-methionine</keyword>
<dbReference type="EC" id="2.1.1.131" evidence="8"/>
<dbReference type="GO" id="GO:0030789">
    <property type="term" value="F:precorrin-3B C17-methyltransferase activity"/>
    <property type="evidence" value="ECO:0007669"/>
    <property type="project" value="UniProtKB-EC"/>
</dbReference>